<dbReference type="Proteomes" id="UP000249524">
    <property type="component" value="Unassembled WGS sequence"/>
</dbReference>
<reference evidence="2 3" key="1">
    <citation type="submission" date="2018-05" db="EMBL/GenBank/DDBJ databases">
        <authorList>
            <person name="Lanie J.A."/>
            <person name="Ng W.-L."/>
            <person name="Kazmierczak K.M."/>
            <person name="Andrzejewski T.M."/>
            <person name="Davidsen T.M."/>
            <person name="Wayne K.J."/>
            <person name="Tettelin H."/>
            <person name="Glass J.I."/>
            <person name="Rusch D."/>
            <person name="Podicherti R."/>
            <person name="Tsui H.-C.T."/>
            <person name="Winkler M.E."/>
        </authorList>
    </citation>
    <scope>NUCLEOTIDE SEQUENCE [LARGE SCALE GENOMIC DNA]</scope>
    <source>
        <strain evidence="2 3">BUT-10</strain>
    </source>
</reference>
<organism evidence="2 3">
    <name type="scientific">Phenylobacterium kunshanense</name>
    <dbReference type="NCBI Taxonomy" id="1445034"/>
    <lineage>
        <taxon>Bacteria</taxon>
        <taxon>Pseudomonadati</taxon>
        <taxon>Pseudomonadota</taxon>
        <taxon>Alphaproteobacteria</taxon>
        <taxon>Caulobacterales</taxon>
        <taxon>Caulobacteraceae</taxon>
        <taxon>Phenylobacterium</taxon>
    </lineage>
</organism>
<feature type="compositionally biased region" description="Low complexity" evidence="1">
    <location>
        <begin position="31"/>
        <end position="67"/>
    </location>
</feature>
<dbReference type="Pfam" id="PF09923">
    <property type="entry name" value="DUF2155"/>
    <property type="match status" value="1"/>
</dbReference>
<protein>
    <submittedName>
        <fullName evidence="2">DUF2155 domain-containing protein</fullName>
    </submittedName>
</protein>
<dbReference type="InterPro" id="IPR019225">
    <property type="entry name" value="DUF2155"/>
</dbReference>
<dbReference type="RefSeq" id="WP_111274766.1">
    <property type="nucleotide sequence ID" value="NZ_QFYS01000001.1"/>
</dbReference>
<accession>A0A328BTC6</accession>
<keyword evidence="3" id="KW-1185">Reference proteome</keyword>
<feature type="region of interest" description="Disordered" evidence="1">
    <location>
        <begin position="215"/>
        <end position="241"/>
    </location>
</feature>
<feature type="compositionally biased region" description="Pro residues" evidence="1">
    <location>
        <begin position="15"/>
        <end position="30"/>
    </location>
</feature>
<evidence type="ECO:0000313" key="3">
    <source>
        <dbReference type="Proteomes" id="UP000249524"/>
    </source>
</evidence>
<evidence type="ECO:0000256" key="1">
    <source>
        <dbReference type="SAM" id="MobiDB-lite"/>
    </source>
</evidence>
<evidence type="ECO:0000313" key="2">
    <source>
        <dbReference type="EMBL" id="RAK69276.1"/>
    </source>
</evidence>
<dbReference type="AlphaFoldDB" id="A0A328BTC6"/>
<comment type="caution">
    <text evidence="2">The sequence shown here is derived from an EMBL/GenBank/DDBJ whole genome shotgun (WGS) entry which is preliminary data.</text>
</comment>
<sequence>MVSAQPTAPAAPVADPAPAPPVAGAPPEEAPPATVTAPAPAVAPPVKAEEVAPAAPPKEQVAEKPAAQPIRRARYDVAVLQALDKVTAETLRFEAAVGRPVRWKGLVFTVRACERSAPDEAIDDAIVYLTIDSQPRPQPGRPTPAPKQAFKGWMFASSPGLNPVEHASYDAWVISCRASAPGPSVASAAPAAPAVKAPPAAEPAAPKMLDLPPAKVAAPAVSTDASPAPAPKASGSESPNP</sequence>
<name>A0A328BTC6_9CAUL</name>
<feature type="compositionally biased region" description="Low complexity" evidence="1">
    <location>
        <begin position="225"/>
        <end position="241"/>
    </location>
</feature>
<dbReference type="OrthoDB" id="9810376at2"/>
<feature type="region of interest" description="Disordered" evidence="1">
    <location>
        <begin position="1"/>
        <end position="67"/>
    </location>
</feature>
<gene>
    <name evidence="2" type="ORF">DJ019_03490</name>
</gene>
<proteinExistence type="predicted"/>
<feature type="compositionally biased region" description="Low complexity" evidence="1">
    <location>
        <begin position="1"/>
        <end position="14"/>
    </location>
</feature>
<dbReference type="EMBL" id="QFYS01000001">
    <property type="protein sequence ID" value="RAK69276.1"/>
    <property type="molecule type" value="Genomic_DNA"/>
</dbReference>